<sequence>MSASKALPTEKGSLIGVYFERKMGITRVHVMINGSDLCPDFRGIPLDQPLFAVVDVFGNTKEVTLEMVRVVVPEPRTPDRLTTLCSERVHCLVREGRCSTTRLPVPLRNRMQEEEHERHYQLQESGWAREMQEYWLRQRL</sequence>
<evidence type="ECO:0000313" key="3">
    <source>
        <dbReference type="WBParaSite" id="Hba_20031"/>
    </source>
</evidence>
<evidence type="ECO:0000259" key="1">
    <source>
        <dbReference type="Pfam" id="PF07177"/>
    </source>
</evidence>
<dbReference type="Pfam" id="PF07177">
    <property type="entry name" value="Neuralized"/>
    <property type="match status" value="1"/>
</dbReference>
<proteinExistence type="predicted"/>
<evidence type="ECO:0000313" key="2">
    <source>
        <dbReference type="Proteomes" id="UP000095283"/>
    </source>
</evidence>
<protein>
    <submittedName>
        <fullName evidence="3">NHR domain-containing protein</fullName>
    </submittedName>
</protein>
<dbReference type="InterPro" id="IPR043136">
    <property type="entry name" value="B30.2/SPRY_sf"/>
</dbReference>
<reference evidence="3" key="1">
    <citation type="submission" date="2016-11" db="UniProtKB">
        <authorList>
            <consortium name="WormBaseParasite"/>
        </authorList>
    </citation>
    <scope>IDENTIFICATION</scope>
</reference>
<keyword evidence="2" id="KW-1185">Reference proteome</keyword>
<dbReference type="Gene3D" id="2.60.120.920">
    <property type="match status" value="1"/>
</dbReference>
<name>A0A1I7XQL6_HETBA</name>
<dbReference type="AlphaFoldDB" id="A0A1I7XQL6"/>
<organism evidence="2 3">
    <name type="scientific">Heterorhabditis bacteriophora</name>
    <name type="common">Entomopathogenic nematode worm</name>
    <dbReference type="NCBI Taxonomy" id="37862"/>
    <lineage>
        <taxon>Eukaryota</taxon>
        <taxon>Metazoa</taxon>
        <taxon>Ecdysozoa</taxon>
        <taxon>Nematoda</taxon>
        <taxon>Chromadorea</taxon>
        <taxon>Rhabditida</taxon>
        <taxon>Rhabditina</taxon>
        <taxon>Rhabditomorpha</taxon>
        <taxon>Strongyloidea</taxon>
        <taxon>Heterorhabditidae</taxon>
        <taxon>Heterorhabditis</taxon>
    </lineage>
</organism>
<dbReference type="Proteomes" id="UP000095283">
    <property type="component" value="Unplaced"/>
</dbReference>
<feature type="domain" description="NHR" evidence="1">
    <location>
        <begin position="9"/>
        <end position="65"/>
    </location>
</feature>
<dbReference type="WBParaSite" id="Hba_20031">
    <property type="protein sequence ID" value="Hba_20031"/>
    <property type="gene ID" value="Hba_20031"/>
</dbReference>
<dbReference type="InterPro" id="IPR006573">
    <property type="entry name" value="NHR_dom"/>
</dbReference>
<accession>A0A1I7XQL6</accession>